<sequence>MKKKYIFIILSIVLTLGLVTVVQGQENVEYRNRYGQYCYENENMISTMRDNGFEEMAVLMENKDRDGMRELMKNMTWEDYTNMQKIMNENGYSSGNMKRMSNRMFSGFKIGNRCR</sequence>
<dbReference type="OrthoDB" id="1931737at2"/>
<reference evidence="1 2" key="1">
    <citation type="submission" date="2019-03" db="EMBL/GenBank/DDBJ databases">
        <title>Genomic Encyclopedia of Type Strains, Phase IV (KMG-IV): sequencing the most valuable type-strain genomes for metagenomic binning, comparative biology and taxonomic classification.</title>
        <authorList>
            <person name="Goeker M."/>
        </authorList>
    </citation>
    <scope>NUCLEOTIDE SEQUENCE [LARGE SCALE GENOMIC DNA]</scope>
    <source>
        <strain evidence="1 2">DSM 100013</strain>
    </source>
</reference>
<dbReference type="Proteomes" id="UP000295504">
    <property type="component" value="Unassembled WGS sequence"/>
</dbReference>
<proteinExistence type="predicted"/>
<comment type="caution">
    <text evidence="1">The sequence shown here is derived from an EMBL/GenBank/DDBJ whole genome shotgun (WGS) entry which is preliminary data.</text>
</comment>
<accession>A0A4R2T9L2</accession>
<keyword evidence="2" id="KW-1185">Reference proteome</keyword>
<protein>
    <submittedName>
        <fullName evidence="1">Uncharacterized protein</fullName>
    </submittedName>
</protein>
<name>A0A4R2T9L2_9FIRM</name>
<gene>
    <name evidence="1" type="ORF">EDD79_104222</name>
</gene>
<evidence type="ECO:0000313" key="2">
    <source>
        <dbReference type="Proteomes" id="UP000295504"/>
    </source>
</evidence>
<evidence type="ECO:0000313" key="1">
    <source>
        <dbReference type="EMBL" id="TCP98386.1"/>
    </source>
</evidence>
<organism evidence="1 2">
    <name type="scientific">Serpentinicella alkaliphila</name>
    <dbReference type="NCBI Taxonomy" id="1734049"/>
    <lineage>
        <taxon>Bacteria</taxon>
        <taxon>Bacillati</taxon>
        <taxon>Bacillota</taxon>
        <taxon>Clostridia</taxon>
        <taxon>Peptostreptococcales</taxon>
        <taxon>Natronincolaceae</taxon>
        <taxon>Serpentinicella</taxon>
    </lineage>
</organism>
<dbReference type="RefSeq" id="WP_132849404.1">
    <property type="nucleotide sequence ID" value="NZ_CP058648.1"/>
</dbReference>
<dbReference type="AlphaFoldDB" id="A0A4R2T9L2"/>
<dbReference type="EMBL" id="SLYC01000042">
    <property type="protein sequence ID" value="TCP98386.1"/>
    <property type="molecule type" value="Genomic_DNA"/>
</dbReference>